<reference evidence="1" key="1">
    <citation type="submission" date="2021-06" db="EMBL/GenBank/DDBJ databases">
        <authorList>
            <person name="Kallberg Y."/>
            <person name="Tangrot J."/>
            <person name="Rosling A."/>
        </authorList>
    </citation>
    <scope>NUCLEOTIDE SEQUENCE</scope>
    <source>
        <strain evidence="1">IA702</strain>
    </source>
</reference>
<evidence type="ECO:0000313" key="2">
    <source>
        <dbReference type="Proteomes" id="UP000789572"/>
    </source>
</evidence>
<dbReference type="Proteomes" id="UP000789572">
    <property type="component" value="Unassembled WGS sequence"/>
</dbReference>
<proteinExistence type="predicted"/>
<dbReference type="AlphaFoldDB" id="A0A9N9GEY5"/>
<name>A0A9N9GEY5_9GLOM</name>
<dbReference type="PANTHER" id="PTHR33266:SF1">
    <property type="entry name" value="F-BOX DOMAIN-CONTAINING PROTEIN"/>
    <property type="match status" value="1"/>
</dbReference>
<protein>
    <submittedName>
        <fullName evidence="1">5406_t:CDS:1</fullName>
    </submittedName>
</protein>
<dbReference type="OrthoDB" id="107110at2759"/>
<evidence type="ECO:0000313" key="1">
    <source>
        <dbReference type="EMBL" id="CAG8601560.1"/>
    </source>
</evidence>
<gene>
    <name evidence="1" type="ORF">POCULU_LOCUS7491</name>
</gene>
<keyword evidence="2" id="KW-1185">Reference proteome</keyword>
<organism evidence="1 2">
    <name type="scientific">Paraglomus occultum</name>
    <dbReference type="NCBI Taxonomy" id="144539"/>
    <lineage>
        <taxon>Eukaryota</taxon>
        <taxon>Fungi</taxon>
        <taxon>Fungi incertae sedis</taxon>
        <taxon>Mucoromycota</taxon>
        <taxon>Glomeromycotina</taxon>
        <taxon>Glomeromycetes</taxon>
        <taxon>Paraglomerales</taxon>
        <taxon>Paraglomeraceae</taxon>
        <taxon>Paraglomus</taxon>
    </lineage>
</organism>
<dbReference type="PANTHER" id="PTHR33266">
    <property type="entry name" value="CHROMOSOME 15, WHOLE GENOME SHOTGUN SEQUENCE"/>
    <property type="match status" value="1"/>
</dbReference>
<sequence>MDADYSLGLIRFSVKYGQDFPTATDKEIEEAYNKYKDFYVQYHQNHPTAVTDCYNEYLGQQENPNGSQMVEFWNEVREDMKKVVTDMENDGEQDSTTFQGKSISGRQRASLIFVFDEARTMISPEFNYFVHFRRALRCISEEDGFDLLITTAYQQLCNKWLDDIPSDWNGVPVTLEDINHPFWLACLGQSLHGSFLQATKENWVVSFHALMNMLKSKLLGSASSTYLMDQKRLSTTTALAVLGLQLCIDVVLSSSLSSELVASRMAVCTHISEQRDMVYMCYPSEPLLAEVSAQLMNETGAMQMLLPPLLSAVHYGLVEGGYQGELVACCILLMAWDETCKKQTGYKEADMQFSQPLRVWDYLMTLLGKDGMNQIGGINQRERTRFLN</sequence>
<accession>A0A9N9GEY5</accession>
<dbReference type="EMBL" id="CAJVPJ010001720">
    <property type="protein sequence ID" value="CAG8601560.1"/>
    <property type="molecule type" value="Genomic_DNA"/>
</dbReference>
<comment type="caution">
    <text evidence="1">The sequence shown here is derived from an EMBL/GenBank/DDBJ whole genome shotgun (WGS) entry which is preliminary data.</text>
</comment>